<dbReference type="AlphaFoldDB" id="A0A2S1PUL1"/>
<sequence length="144" mass="17379">MNKFRLNSQYNYIEIFDSFEKHFSCNKVFFNFFISKVLKIQVINLEKSVKLILDKCLFLELLTGQRKVLNKKIKKDESFFKITIKKKKIFFFLEIIFHSIFMEQQFTKKLQNIKVANLVFFLPYTVLEKLLLQLSIYNNISILI</sequence>
<organism evidence="1">
    <name type="scientific">Gracilaria edulis</name>
    <dbReference type="NCBI Taxonomy" id="172966"/>
    <lineage>
        <taxon>Eukaryota</taxon>
        <taxon>Rhodophyta</taxon>
        <taxon>Florideophyceae</taxon>
        <taxon>Rhodymeniophycidae</taxon>
        <taxon>Gracilariales</taxon>
        <taxon>Gracilariaceae</taxon>
        <taxon>Gracilaria</taxon>
    </lineage>
</organism>
<dbReference type="EMBL" id="MG592725">
    <property type="protein sequence ID" value="AWH62516.1"/>
    <property type="molecule type" value="Genomic_DNA"/>
</dbReference>
<geneLocation type="mitochondrion" evidence="1"/>
<name>A0A2S1PUL1_9FLOR</name>
<keyword evidence="1" id="KW-0496">Mitochondrion</keyword>
<gene>
    <name evidence="1" type="ORF">GreduCDS01</name>
</gene>
<reference evidence="1" key="1">
    <citation type="submission" date="2017-11" db="EMBL/GenBank/DDBJ databases">
        <title>Complete Sequences of the Mitochondrial DNA of the Gracilaria edulis.</title>
        <authorList>
            <person name="Liu T."/>
            <person name="Liu C."/>
            <person name="Li Y."/>
        </authorList>
    </citation>
    <scope>NUCLEOTIDE SEQUENCE</scope>
</reference>
<protein>
    <submittedName>
        <fullName evidence="1">Uncharacterized protein</fullName>
    </submittedName>
</protein>
<accession>A0A2S1PUL1</accession>
<evidence type="ECO:0000313" key="1">
    <source>
        <dbReference type="EMBL" id="AWH62516.1"/>
    </source>
</evidence>
<proteinExistence type="predicted"/>